<organism evidence="1">
    <name type="scientific">bioreactor metagenome</name>
    <dbReference type="NCBI Taxonomy" id="1076179"/>
    <lineage>
        <taxon>unclassified sequences</taxon>
        <taxon>metagenomes</taxon>
        <taxon>ecological metagenomes</taxon>
    </lineage>
</organism>
<protein>
    <recommendedName>
        <fullName evidence="2">Amine oxidase domain-containing protein</fullName>
    </recommendedName>
</protein>
<name>A0A645B080_9ZZZZ</name>
<evidence type="ECO:0000313" key="1">
    <source>
        <dbReference type="EMBL" id="MPM58827.1"/>
    </source>
</evidence>
<reference evidence="1" key="1">
    <citation type="submission" date="2019-08" db="EMBL/GenBank/DDBJ databases">
        <authorList>
            <person name="Kucharzyk K."/>
            <person name="Murdoch R.W."/>
            <person name="Higgins S."/>
            <person name="Loffler F."/>
        </authorList>
    </citation>
    <scope>NUCLEOTIDE SEQUENCE</scope>
</reference>
<dbReference type="EMBL" id="VSSQ01016973">
    <property type="protein sequence ID" value="MPM58827.1"/>
    <property type="molecule type" value="Genomic_DNA"/>
</dbReference>
<sequence length="157" mass="18576">MLLRLKEPLIQDGSYWLNVNEKGWPFVAVVEHDNLMDKKHYGGESLVYLGRYLPAEDEDFKKDAKQLLRDYEPYLLKLNKNFKKILIEASLRKNAFAQPITFRNYQQFLPKYETGWPGFYWISLQHVYPFDRGINHAIRIGRDLAKKIAQAEGLRRS</sequence>
<gene>
    <name evidence="1" type="ORF">SDC9_105660</name>
</gene>
<dbReference type="AlphaFoldDB" id="A0A645B080"/>
<comment type="caution">
    <text evidence="1">The sequence shown here is derived from an EMBL/GenBank/DDBJ whole genome shotgun (WGS) entry which is preliminary data.</text>
</comment>
<proteinExistence type="predicted"/>
<evidence type="ECO:0008006" key="2">
    <source>
        <dbReference type="Google" id="ProtNLM"/>
    </source>
</evidence>
<accession>A0A645B080</accession>